<proteinExistence type="predicted"/>
<evidence type="ECO:0000256" key="2">
    <source>
        <dbReference type="SAM" id="SignalP"/>
    </source>
</evidence>
<feature type="signal peptide" evidence="2">
    <location>
        <begin position="1"/>
        <end position="20"/>
    </location>
</feature>
<accession>A0A8T3AMW9</accession>
<keyword evidence="2" id="KW-0732">Signal</keyword>
<dbReference type="EMBL" id="JAGYWB010000015">
    <property type="protein sequence ID" value="KAI0497577.1"/>
    <property type="molecule type" value="Genomic_DNA"/>
</dbReference>
<evidence type="ECO:0000313" key="4">
    <source>
        <dbReference type="Proteomes" id="UP000829196"/>
    </source>
</evidence>
<dbReference type="Proteomes" id="UP000829196">
    <property type="component" value="Unassembled WGS sequence"/>
</dbReference>
<keyword evidence="4" id="KW-1185">Reference proteome</keyword>
<dbReference type="AlphaFoldDB" id="A0A8T3AMW9"/>
<feature type="transmembrane region" description="Helical" evidence="1">
    <location>
        <begin position="29"/>
        <end position="52"/>
    </location>
</feature>
<evidence type="ECO:0000313" key="3">
    <source>
        <dbReference type="EMBL" id="KAI0497577.1"/>
    </source>
</evidence>
<feature type="transmembrane region" description="Helical" evidence="1">
    <location>
        <begin position="73"/>
        <end position="92"/>
    </location>
</feature>
<sequence length="111" mass="12889">MFFFMLLWLPLLSHRPHIYSNKKWQCLAFMYIDWLCLCWFIGASIYIYSWPFGLLGNDVAGARFSVVMARGNLWWWFLARFGLAASCFIAIFTKLDGLCLALGNLEASVNF</sequence>
<protein>
    <submittedName>
        <fullName evidence="3">Uncharacterized protein</fullName>
    </submittedName>
</protein>
<keyword evidence="1" id="KW-0812">Transmembrane</keyword>
<keyword evidence="1" id="KW-0472">Membrane</keyword>
<name>A0A8T3AMW9_DENNO</name>
<reference evidence="3" key="1">
    <citation type="journal article" date="2022" name="Front. Genet.">
        <title>Chromosome-Scale Assembly of the Dendrobium nobile Genome Provides Insights Into the Molecular Mechanism of the Biosynthesis of the Medicinal Active Ingredient of Dendrobium.</title>
        <authorList>
            <person name="Xu Q."/>
            <person name="Niu S.-C."/>
            <person name="Li K.-L."/>
            <person name="Zheng P.-J."/>
            <person name="Zhang X.-J."/>
            <person name="Jia Y."/>
            <person name="Liu Y."/>
            <person name="Niu Y.-X."/>
            <person name="Yu L.-H."/>
            <person name="Chen D.-F."/>
            <person name="Zhang G.-Q."/>
        </authorList>
    </citation>
    <scope>NUCLEOTIDE SEQUENCE</scope>
    <source>
        <tissue evidence="3">Leaf</tissue>
    </source>
</reference>
<gene>
    <name evidence="3" type="ORF">KFK09_020808</name>
</gene>
<comment type="caution">
    <text evidence="3">The sequence shown here is derived from an EMBL/GenBank/DDBJ whole genome shotgun (WGS) entry which is preliminary data.</text>
</comment>
<organism evidence="3 4">
    <name type="scientific">Dendrobium nobile</name>
    <name type="common">Orchid</name>
    <dbReference type="NCBI Taxonomy" id="94219"/>
    <lineage>
        <taxon>Eukaryota</taxon>
        <taxon>Viridiplantae</taxon>
        <taxon>Streptophyta</taxon>
        <taxon>Embryophyta</taxon>
        <taxon>Tracheophyta</taxon>
        <taxon>Spermatophyta</taxon>
        <taxon>Magnoliopsida</taxon>
        <taxon>Liliopsida</taxon>
        <taxon>Asparagales</taxon>
        <taxon>Orchidaceae</taxon>
        <taxon>Epidendroideae</taxon>
        <taxon>Malaxideae</taxon>
        <taxon>Dendrobiinae</taxon>
        <taxon>Dendrobium</taxon>
    </lineage>
</organism>
<keyword evidence="1" id="KW-1133">Transmembrane helix</keyword>
<feature type="chain" id="PRO_5035757255" evidence="2">
    <location>
        <begin position="21"/>
        <end position="111"/>
    </location>
</feature>
<evidence type="ECO:0000256" key="1">
    <source>
        <dbReference type="SAM" id="Phobius"/>
    </source>
</evidence>